<dbReference type="Proteomes" id="UP000249081">
    <property type="component" value="Unassembled WGS sequence"/>
</dbReference>
<accession>A0A2W4WKY3</accession>
<reference evidence="1 2" key="2">
    <citation type="submission" date="2018-06" db="EMBL/GenBank/DDBJ databases">
        <title>Metagenomic assembly of (sub)arctic Cyanobacteria and their associated microbiome from non-axenic cultures.</title>
        <authorList>
            <person name="Baurain D."/>
        </authorList>
    </citation>
    <scope>NUCLEOTIDE SEQUENCE [LARGE SCALE GENOMIC DNA]</scope>
    <source>
        <strain evidence="1">ULC041bin1</strain>
    </source>
</reference>
<protein>
    <submittedName>
        <fullName evidence="1">Uncharacterized protein</fullName>
    </submittedName>
</protein>
<gene>
    <name evidence="1" type="ORF">DCF17_00020</name>
</gene>
<evidence type="ECO:0000313" key="1">
    <source>
        <dbReference type="EMBL" id="PZO45774.1"/>
    </source>
</evidence>
<proteinExistence type="predicted"/>
<dbReference type="EMBL" id="QBMN01000001">
    <property type="protein sequence ID" value="PZO45774.1"/>
    <property type="molecule type" value="Genomic_DNA"/>
</dbReference>
<evidence type="ECO:0000313" key="2">
    <source>
        <dbReference type="Proteomes" id="UP000249081"/>
    </source>
</evidence>
<name>A0A2W4WKY3_9CYAN</name>
<organism evidence="1 2">
    <name type="scientific">Shackletoniella antarctica</name>
    <dbReference type="NCBI Taxonomy" id="268115"/>
    <lineage>
        <taxon>Bacteria</taxon>
        <taxon>Bacillati</taxon>
        <taxon>Cyanobacteriota</taxon>
        <taxon>Cyanophyceae</taxon>
        <taxon>Oculatellales</taxon>
        <taxon>Oculatellaceae</taxon>
        <taxon>Shackletoniella</taxon>
    </lineage>
</organism>
<sequence>MSRKNDLFGGVAAALASESIVQDSIGGDRTVIDLISSFTHRCHRLGQSQRRQRWAQCTH</sequence>
<dbReference type="AlphaFoldDB" id="A0A2W4WKY3"/>
<reference evidence="2" key="1">
    <citation type="submission" date="2018-04" db="EMBL/GenBank/DDBJ databases">
        <authorList>
            <person name="Cornet L."/>
        </authorList>
    </citation>
    <scope>NUCLEOTIDE SEQUENCE [LARGE SCALE GENOMIC DNA]</scope>
</reference>
<comment type="caution">
    <text evidence="1">The sequence shown here is derived from an EMBL/GenBank/DDBJ whole genome shotgun (WGS) entry which is preliminary data.</text>
</comment>